<keyword evidence="2" id="KW-1185">Reference proteome</keyword>
<gene>
    <name evidence="1" type="ORF">F511_25041</name>
</gene>
<sequence>MVDFLRFLAVDDADLREVGSVEFPLLRRFHCYLFWRSLNYWKKNVKKLQYVIVHILEDWLFCSGSALSKYWILPGASFRASYCVRKVALDSSREALSSYTLRGGCSSLERDRKVAVSGRVFVRAGFNQISRAPGCGNRCTEPSVYCLLLCAYTHYITCILDLSRIVHCVVVSYLVVLCCCFLPGCEGERRYRTLISMLGLLALMRRVPSAVIRCLMHSGYPAGRGAYPVGGAPGGG</sequence>
<dbReference type="AlphaFoldDB" id="A0A2Z7APU7"/>
<accession>A0A2Z7APU7</accession>
<dbReference type="EMBL" id="KV014921">
    <property type="protein sequence ID" value="KZV21222.1"/>
    <property type="molecule type" value="Genomic_DNA"/>
</dbReference>
<name>A0A2Z7APU7_9LAMI</name>
<reference evidence="1 2" key="1">
    <citation type="journal article" date="2015" name="Proc. Natl. Acad. Sci. U.S.A.">
        <title>The resurrection genome of Boea hygrometrica: A blueprint for survival of dehydration.</title>
        <authorList>
            <person name="Xiao L."/>
            <person name="Yang G."/>
            <person name="Zhang L."/>
            <person name="Yang X."/>
            <person name="Zhao S."/>
            <person name="Ji Z."/>
            <person name="Zhou Q."/>
            <person name="Hu M."/>
            <person name="Wang Y."/>
            <person name="Chen M."/>
            <person name="Xu Y."/>
            <person name="Jin H."/>
            <person name="Xiao X."/>
            <person name="Hu G."/>
            <person name="Bao F."/>
            <person name="Hu Y."/>
            <person name="Wan P."/>
            <person name="Li L."/>
            <person name="Deng X."/>
            <person name="Kuang T."/>
            <person name="Xiang C."/>
            <person name="Zhu J.K."/>
            <person name="Oliver M.J."/>
            <person name="He Y."/>
        </authorList>
    </citation>
    <scope>NUCLEOTIDE SEQUENCE [LARGE SCALE GENOMIC DNA]</scope>
    <source>
        <strain evidence="2">cv. XS01</strain>
    </source>
</reference>
<proteinExistence type="predicted"/>
<organism evidence="1 2">
    <name type="scientific">Dorcoceras hygrometricum</name>
    <dbReference type="NCBI Taxonomy" id="472368"/>
    <lineage>
        <taxon>Eukaryota</taxon>
        <taxon>Viridiplantae</taxon>
        <taxon>Streptophyta</taxon>
        <taxon>Embryophyta</taxon>
        <taxon>Tracheophyta</taxon>
        <taxon>Spermatophyta</taxon>
        <taxon>Magnoliopsida</taxon>
        <taxon>eudicotyledons</taxon>
        <taxon>Gunneridae</taxon>
        <taxon>Pentapetalae</taxon>
        <taxon>asterids</taxon>
        <taxon>lamiids</taxon>
        <taxon>Lamiales</taxon>
        <taxon>Gesneriaceae</taxon>
        <taxon>Didymocarpoideae</taxon>
        <taxon>Trichosporeae</taxon>
        <taxon>Loxocarpinae</taxon>
        <taxon>Dorcoceras</taxon>
    </lineage>
</organism>
<evidence type="ECO:0000313" key="2">
    <source>
        <dbReference type="Proteomes" id="UP000250235"/>
    </source>
</evidence>
<dbReference type="Proteomes" id="UP000250235">
    <property type="component" value="Unassembled WGS sequence"/>
</dbReference>
<evidence type="ECO:0000313" key="1">
    <source>
        <dbReference type="EMBL" id="KZV21222.1"/>
    </source>
</evidence>
<protein>
    <submittedName>
        <fullName evidence="1">Uncharacterized protein</fullName>
    </submittedName>
</protein>